<dbReference type="EMBL" id="LJCO01000085">
    <property type="protein sequence ID" value="KPV42023.1"/>
    <property type="molecule type" value="Genomic_DNA"/>
</dbReference>
<comment type="caution">
    <text evidence="1">The sequence shown here is derived from an EMBL/GenBank/DDBJ whole genome shotgun (WGS) entry which is preliminary data.</text>
</comment>
<organism evidence="1 2">
    <name type="scientific">Alicyclobacillus ferrooxydans</name>
    <dbReference type="NCBI Taxonomy" id="471514"/>
    <lineage>
        <taxon>Bacteria</taxon>
        <taxon>Bacillati</taxon>
        <taxon>Bacillota</taxon>
        <taxon>Bacilli</taxon>
        <taxon>Bacillales</taxon>
        <taxon>Alicyclobacillaceae</taxon>
        <taxon>Alicyclobacillus</taxon>
    </lineage>
</organism>
<sequence>MGIADAQLKDKVPVTLAGRDFVVKVVPMARIRQLAGVVSEAMKEADNLNATDEEAVSGIVDKLLQFPHKLLSLFIDNLPAEIFTDEQNGVTFPEFWDVLQIALTINRVDQLKNVFSRLVPLMSQASTSQKTN</sequence>
<dbReference type="RefSeq" id="WP_054970930.1">
    <property type="nucleotide sequence ID" value="NZ_LJCO01000085.1"/>
</dbReference>
<name>A0A0P9CYL3_9BACL</name>
<evidence type="ECO:0000313" key="1">
    <source>
        <dbReference type="EMBL" id="KPV42023.1"/>
    </source>
</evidence>
<dbReference type="Proteomes" id="UP000050482">
    <property type="component" value="Unassembled WGS sequence"/>
</dbReference>
<evidence type="ECO:0000313" key="2">
    <source>
        <dbReference type="Proteomes" id="UP000050482"/>
    </source>
</evidence>
<accession>A0A0P9CYL3</accession>
<gene>
    <name evidence="1" type="ORF">AN477_19840</name>
</gene>
<keyword evidence="2" id="KW-1185">Reference proteome</keyword>
<proteinExistence type="predicted"/>
<dbReference type="AlphaFoldDB" id="A0A0P9CYL3"/>
<dbReference type="STRING" id="471514.AN477_19840"/>
<protein>
    <submittedName>
        <fullName evidence="1">Uncharacterized protein</fullName>
    </submittedName>
</protein>
<dbReference type="PATRIC" id="fig|471514.4.peg.1071"/>
<reference evidence="1 2" key="1">
    <citation type="submission" date="2015-09" db="EMBL/GenBank/DDBJ databases">
        <title>Draft genome sequence of Alicyclobacillus ferrooxydans DSM 22381.</title>
        <authorList>
            <person name="Hemp J."/>
        </authorList>
    </citation>
    <scope>NUCLEOTIDE SEQUENCE [LARGE SCALE GENOMIC DNA]</scope>
    <source>
        <strain evidence="1 2">TC-34</strain>
    </source>
</reference>